<protein>
    <submittedName>
        <fullName evidence="1">Uncharacterized protein</fullName>
    </submittedName>
</protein>
<sequence length="59" mass="7089">MSRQARIRFENWKPEKKRAEVLRAEISEEIALVMEGIEPEDYLSECRMTRSPRFRHQPG</sequence>
<evidence type="ECO:0000313" key="1">
    <source>
        <dbReference type="EMBL" id="UWX63303.1"/>
    </source>
</evidence>
<evidence type="ECO:0000313" key="2">
    <source>
        <dbReference type="Proteomes" id="UP001060261"/>
    </source>
</evidence>
<dbReference type="RefSeq" id="WP_260559593.1">
    <property type="nucleotide sequence ID" value="NZ_BAABEC010000061.1"/>
</dbReference>
<accession>A0ABY5YE53</accession>
<dbReference type="Proteomes" id="UP001060261">
    <property type="component" value="Chromosome"/>
</dbReference>
<gene>
    <name evidence="1" type="ORF">N0D28_11155</name>
</gene>
<keyword evidence="2" id="KW-1185">Reference proteome</keyword>
<organism evidence="1 2">
    <name type="scientific">Deinococcus rubellus</name>
    <dbReference type="NCBI Taxonomy" id="1889240"/>
    <lineage>
        <taxon>Bacteria</taxon>
        <taxon>Thermotogati</taxon>
        <taxon>Deinococcota</taxon>
        <taxon>Deinococci</taxon>
        <taxon>Deinococcales</taxon>
        <taxon>Deinococcaceae</taxon>
        <taxon>Deinococcus</taxon>
    </lineage>
</organism>
<name>A0ABY5YE53_9DEIO</name>
<proteinExistence type="predicted"/>
<dbReference type="EMBL" id="CP104213">
    <property type="protein sequence ID" value="UWX63303.1"/>
    <property type="molecule type" value="Genomic_DNA"/>
</dbReference>
<reference evidence="1" key="1">
    <citation type="submission" date="2022-09" db="EMBL/GenBank/DDBJ databases">
        <title>genome sequence of Deinococcus rubellus.</title>
        <authorList>
            <person name="Srinivasan S."/>
        </authorList>
    </citation>
    <scope>NUCLEOTIDE SEQUENCE</scope>
    <source>
        <strain evidence="1">Ant6</strain>
    </source>
</reference>